<keyword evidence="1" id="KW-0677">Repeat</keyword>
<feature type="signal peptide" evidence="2">
    <location>
        <begin position="1"/>
        <end position="27"/>
    </location>
</feature>
<gene>
    <name evidence="4" type="ORF">EBQ34_14650</name>
</gene>
<evidence type="ECO:0000259" key="3">
    <source>
        <dbReference type="Pfam" id="PF25023"/>
    </source>
</evidence>
<dbReference type="NCBIfam" id="TIGR01643">
    <property type="entry name" value="YD_repeat_2x"/>
    <property type="match status" value="1"/>
</dbReference>
<feature type="domain" description="Teneurin-like YD-shell" evidence="3">
    <location>
        <begin position="358"/>
        <end position="589"/>
    </location>
</feature>
<dbReference type="EMBL" id="RDQJ01000043">
    <property type="protein sequence ID" value="RMX07381.1"/>
    <property type="molecule type" value="Genomic_DNA"/>
</dbReference>
<keyword evidence="2" id="KW-0732">Signal</keyword>
<evidence type="ECO:0000256" key="2">
    <source>
        <dbReference type="SAM" id="SignalP"/>
    </source>
</evidence>
<comment type="caution">
    <text evidence="4">The sequence shown here is derived from an EMBL/GenBank/DDBJ whole genome shotgun (WGS) entry which is preliminary data.</text>
</comment>
<reference evidence="4 5" key="1">
    <citation type="submission" date="2018-10" db="EMBL/GenBank/DDBJ databases">
        <title>Comamonadaceae CDC group NO-1 genome sequencing and assembly.</title>
        <authorList>
            <person name="Bernier A.-M."/>
            <person name="Bernard K."/>
        </authorList>
    </citation>
    <scope>NUCLEOTIDE SEQUENCE [LARGE SCALE GENOMIC DNA]</scope>
    <source>
        <strain evidence="4 5">NML180582</strain>
    </source>
</reference>
<dbReference type="Pfam" id="PF14412">
    <property type="entry name" value="AHH"/>
    <property type="match status" value="1"/>
</dbReference>
<dbReference type="Proteomes" id="UP000275180">
    <property type="component" value="Unassembled WGS sequence"/>
</dbReference>
<dbReference type="OrthoDB" id="8552614at2"/>
<accession>A0A3M6QWV1</accession>
<dbReference type="PANTHER" id="PTHR32305">
    <property type="match status" value="1"/>
</dbReference>
<dbReference type="PANTHER" id="PTHR32305:SF15">
    <property type="entry name" value="PROTEIN RHSA-RELATED"/>
    <property type="match status" value="1"/>
</dbReference>
<proteinExistence type="predicted"/>
<dbReference type="NCBIfam" id="TIGR03696">
    <property type="entry name" value="Rhs_assc_core"/>
    <property type="match status" value="1"/>
</dbReference>
<dbReference type="InterPro" id="IPR056823">
    <property type="entry name" value="TEN-like_YD-shell"/>
</dbReference>
<sequence length="803" mass="87548">MELQRNFPVILATSLLWPLAFAHPAWAEAPHLHEAGDSDDPVAKITAPASSEQISVATISSPTDVVGTASDAHLARWQLLISPSGQNQWSELAAGSSSVTDAQLGHIQSQTIANGLYDIGLIATDTSGKQTSARITVAIEGAQKTAPLQLSFEDLSLDVEGLPLSVTRTYDSLKRHQSLDFGHGWSVNYQDIQIQTNGQLGRHWSFEQVGSGFNRRMCARPAGARVASVRLPGGQLEQFELRAQPECVPLLSWIGSMDIAIAFQPKSRNQSGAQLEAVGHGQLRIINGALFDMGSLDTFDPSQFKLTQRDGSQYLLDKHFGIRQIKDRRGNTLDFHESGIRHSGVDGWALQFVRDAQGRISQIHGAGQTHHYHYDSAGNLIEKANGNNKTAYSWNSDNRLIKVEHTGQNNKTIQYGYDPQGRRIKKLVTQGTSKTETHYSLDSERPYHEIAVESTRVNSQPWTHKTYVHTPGGVGELISQSDGATTKQIYADAQGTTRLIADSATGTSRSYSFDAFGNWLEGDSLAADQNPPTHLYTGERFDADTGLIYLRARDYDPSIGRFISMDEHPGDQRIPLTLNKYLYANADPVNHVDPSGNFGIGGFSFGGALTSLNTLANLYTIASIGFDVATGNYAGAAEDIASELICVKFGKALCGMVKKHLGFFFKSIKVNVGNLRLGNLNPSSVDLDINMREMGIFRPPGTQAHHIVGKAYDSGKQAMALLQKHNININSPLNGVYLAGCKSGMSGAVHCGNHTKAYADYVRDELFSADAMGGRDEVLRALDRMRRELLSGEIVLNTRGINP</sequence>
<feature type="chain" id="PRO_5018024535" description="Teneurin-like YD-shell domain-containing protein" evidence="2">
    <location>
        <begin position="28"/>
        <end position="803"/>
    </location>
</feature>
<evidence type="ECO:0000313" key="4">
    <source>
        <dbReference type="EMBL" id="RMX07381.1"/>
    </source>
</evidence>
<dbReference type="Pfam" id="PF25023">
    <property type="entry name" value="TEN_YD-shell"/>
    <property type="match status" value="1"/>
</dbReference>
<organism evidence="4 5">
    <name type="scientific">Vandammella animalimorsus</name>
    <dbReference type="NCBI Taxonomy" id="2029117"/>
    <lineage>
        <taxon>Bacteria</taxon>
        <taxon>Pseudomonadati</taxon>
        <taxon>Pseudomonadota</taxon>
        <taxon>Betaproteobacteria</taxon>
        <taxon>Burkholderiales</taxon>
        <taxon>Comamonadaceae</taxon>
        <taxon>Vandammella</taxon>
    </lineage>
</organism>
<dbReference type="InterPro" id="IPR022385">
    <property type="entry name" value="Rhs_assc_core"/>
</dbReference>
<dbReference type="InterPro" id="IPR006530">
    <property type="entry name" value="YD"/>
</dbReference>
<dbReference type="Gene3D" id="2.180.10.10">
    <property type="entry name" value="RHS repeat-associated core"/>
    <property type="match status" value="1"/>
</dbReference>
<dbReference type="RefSeq" id="WP_122246041.1">
    <property type="nucleotide sequence ID" value="NZ_RDQJ01000043.1"/>
</dbReference>
<protein>
    <recommendedName>
        <fullName evidence="3">Teneurin-like YD-shell domain-containing protein</fullName>
    </recommendedName>
</protein>
<dbReference type="AlphaFoldDB" id="A0A3M6QWV1"/>
<name>A0A3M6QWV1_9BURK</name>
<evidence type="ECO:0000313" key="5">
    <source>
        <dbReference type="Proteomes" id="UP000275180"/>
    </source>
</evidence>
<dbReference type="InterPro" id="IPR050708">
    <property type="entry name" value="T6SS_VgrG/RHS"/>
</dbReference>
<dbReference type="InterPro" id="IPR032871">
    <property type="entry name" value="AHH_dom_containing"/>
</dbReference>
<evidence type="ECO:0000256" key="1">
    <source>
        <dbReference type="ARBA" id="ARBA00022737"/>
    </source>
</evidence>